<accession>A0ABR4KUT9</accession>
<organism evidence="4 5">
    <name type="scientific">Aspergillus pseudodeflectus</name>
    <dbReference type="NCBI Taxonomy" id="176178"/>
    <lineage>
        <taxon>Eukaryota</taxon>
        <taxon>Fungi</taxon>
        <taxon>Dikarya</taxon>
        <taxon>Ascomycota</taxon>
        <taxon>Pezizomycotina</taxon>
        <taxon>Eurotiomycetes</taxon>
        <taxon>Eurotiomycetidae</taxon>
        <taxon>Eurotiales</taxon>
        <taxon>Aspergillaceae</taxon>
        <taxon>Aspergillus</taxon>
        <taxon>Aspergillus subgen. Nidulantes</taxon>
    </lineage>
</organism>
<dbReference type="Pfam" id="PF09362">
    <property type="entry name" value="DUF1996"/>
    <property type="match status" value="1"/>
</dbReference>
<feature type="region of interest" description="Disordered" evidence="1">
    <location>
        <begin position="334"/>
        <end position="364"/>
    </location>
</feature>
<reference evidence="4 5" key="1">
    <citation type="submission" date="2024-07" db="EMBL/GenBank/DDBJ databases">
        <title>Section-level genome sequencing and comparative genomics of Aspergillus sections Usti and Cavernicolus.</title>
        <authorList>
            <consortium name="Lawrence Berkeley National Laboratory"/>
            <person name="Nybo J.L."/>
            <person name="Vesth T.C."/>
            <person name="Theobald S."/>
            <person name="Frisvad J.C."/>
            <person name="Larsen T.O."/>
            <person name="Kjaerboelling I."/>
            <person name="Rothschild-Mancinelli K."/>
            <person name="Lyhne E.K."/>
            <person name="Kogle M.E."/>
            <person name="Barry K."/>
            <person name="Clum A."/>
            <person name="Na H."/>
            <person name="Ledsgaard L."/>
            <person name="Lin J."/>
            <person name="Lipzen A."/>
            <person name="Kuo A."/>
            <person name="Riley R."/>
            <person name="Mondo S."/>
            <person name="LaButti K."/>
            <person name="Haridas S."/>
            <person name="Pangalinan J."/>
            <person name="Salamov A.A."/>
            <person name="Simmons B.A."/>
            <person name="Magnuson J.K."/>
            <person name="Chen J."/>
            <person name="Drula E."/>
            <person name="Henrissat B."/>
            <person name="Wiebenga A."/>
            <person name="Lubbers R.J."/>
            <person name="Gomes A.C."/>
            <person name="Macurrencykelacurrency M.R."/>
            <person name="Stajich J."/>
            <person name="Grigoriev I.V."/>
            <person name="Mortensen U.H."/>
            <person name="De vries R.P."/>
            <person name="Baker S.E."/>
            <person name="Andersen M.R."/>
        </authorList>
    </citation>
    <scope>NUCLEOTIDE SEQUENCE [LARGE SCALE GENOMIC DNA]</scope>
    <source>
        <strain evidence="4 5">CBS 756.74</strain>
    </source>
</reference>
<dbReference type="PANTHER" id="PTHR43662:SF3">
    <property type="entry name" value="DOMAIN PROTEIN, PUTATIVE (AFU_ORTHOLOGUE AFUA_6G11970)-RELATED"/>
    <property type="match status" value="1"/>
</dbReference>
<comment type="caution">
    <text evidence="4">The sequence shown here is derived from an EMBL/GenBank/DDBJ whole genome shotgun (WGS) entry which is preliminary data.</text>
</comment>
<proteinExistence type="predicted"/>
<dbReference type="EMBL" id="JBFXLR010000009">
    <property type="protein sequence ID" value="KAL2855554.1"/>
    <property type="molecule type" value="Genomic_DNA"/>
</dbReference>
<feature type="signal peptide" evidence="2">
    <location>
        <begin position="1"/>
        <end position="23"/>
    </location>
</feature>
<dbReference type="GeneID" id="98159966"/>
<keyword evidence="2" id="KW-0732">Signal</keyword>
<keyword evidence="5" id="KW-1185">Reference proteome</keyword>
<evidence type="ECO:0000256" key="2">
    <source>
        <dbReference type="SAM" id="SignalP"/>
    </source>
</evidence>
<dbReference type="Proteomes" id="UP001610444">
    <property type="component" value="Unassembled WGS sequence"/>
</dbReference>
<evidence type="ECO:0000313" key="5">
    <source>
        <dbReference type="Proteomes" id="UP001610444"/>
    </source>
</evidence>
<evidence type="ECO:0000256" key="1">
    <source>
        <dbReference type="SAM" id="MobiDB-lite"/>
    </source>
</evidence>
<gene>
    <name evidence="4" type="ORF">BJX68DRAFT_263912</name>
</gene>
<dbReference type="InterPro" id="IPR018535">
    <property type="entry name" value="DUF1996"/>
</dbReference>
<sequence>MGARRISLTTTLLSPFLAQTCAAATGISSDTNTTNFIITDEFSFSCLPLTTQLSDPIVSPGQQSSHTHVVTGGTAFQRRMGPETARSADETTCEVAIDRSNYWIPALYHANANASSISDASREGSFEMIEYEWSAIYYLNRACNHTIGATTCGEGSYPLAPPAGLRVIAGDPKLETYNDSDFSQRAISHMCLQQNGTSKETKHLPRTSCSKLRSQVFFPSCWDGKNLDSPDHKSHMAYPAIGDYNVGVCPKSHPIAIFSLFVEFLFNTAPFPDYENWVYATNDFVGYSLHGDFINGWTDQQALQRALETCTGEEWLRSPECSITKAQKRPLIPLPLEPEVPAPRDELGANKPIPILPGSPEQVH</sequence>
<dbReference type="RefSeq" id="XP_070901961.1">
    <property type="nucleotide sequence ID" value="XM_071044802.1"/>
</dbReference>
<evidence type="ECO:0000259" key="3">
    <source>
        <dbReference type="Pfam" id="PF09362"/>
    </source>
</evidence>
<feature type="chain" id="PRO_5047483665" description="DUF1996 domain-containing protein" evidence="2">
    <location>
        <begin position="24"/>
        <end position="364"/>
    </location>
</feature>
<name>A0ABR4KUT9_9EURO</name>
<evidence type="ECO:0000313" key="4">
    <source>
        <dbReference type="EMBL" id="KAL2855554.1"/>
    </source>
</evidence>
<protein>
    <recommendedName>
        <fullName evidence="3">DUF1996 domain-containing protein</fullName>
    </recommendedName>
</protein>
<dbReference type="PANTHER" id="PTHR43662">
    <property type="match status" value="1"/>
</dbReference>
<feature type="domain" description="DUF1996" evidence="3">
    <location>
        <begin position="55"/>
        <end position="297"/>
    </location>
</feature>